<dbReference type="Proteomes" id="UP000000822">
    <property type="component" value="Chromosome"/>
</dbReference>
<gene>
    <name evidence="5" type="ordered locus">OB0934</name>
</gene>
<keyword evidence="3" id="KW-0862">Zinc</keyword>
<dbReference type="PhylomeDB" id="Q8CV23"/>
<feature type="active site" description="Proton donor/acceptor" evidence="2">
    <location>
        <position position="56"/>
    </location>
</feature>
<keyword evidence="6" id="KW-1185">Reference proteome</keyword>
<dbReference type="PANTHER" id="PTHR10907:SF47">
    <property type="entry name" value="REGUCALCIN"/>
    <property type="match status" value="1"/>
</dbReference>
<dbReference type="InterPro" id="IPR011042">
    <property type="entry name" value="6-blade_b-propeller_TolB-like"/>
</dbReference>
<dbReference type="RefSeq" id="WP_011065336.1">
    <property type="nucleotide sequence ID" value="NC_004193.1"/>
</dbReference>
<feature type="binding site" evidence="3">
    <location>
        <position position="56"/>
    </location>
    <ligand>
        <name>a divalent metal cation</name>
        <dbReference type="ChEBI" id="CHEBI:60240"/>
    </ligand>
</feature>
<evidence type="ECO:0000259" key="4">
    <source>
        <dbReference type="Pfam" id="PF08450"/>
    </source>
</evidence>
<evidence type="ECO:0000256" key="3">
    <source>
        <dbReference type="PIRSR" id="PIRSR605511-2"/>
    </source>
</evidence>
<feature type="domain" description="SMP-30/Gluconolactonase/LRE-like region" evidence="4">
    <location>
        <begin position="32"/>
        <end position="116"/>
    </location>
</feature>
<dbReference type="GO" id="GO:0019853">
    <property type="term" value="P:L-ascorbic acid biosynthetic process"/>
    <property type="evidence" value="ECO:0007669"/>
    <property type="project" value="TreeGrafter"/>
</dbReference>
<name>Q8CV23_OCEIH</name>
<organism evidence="5 6">
    <name type="scientific">Oceanobacillus iheyensis (strain DSM 14371 / CIP 107618 / JCM 11309 / KCTC 3954 / HTE831)</name>
    <dbReference type="NCBI Taxonomy" id="221109"/>
    <lineage>
        <taxon>Bacteria</taxon>
        <taxon>Bacillati</taxon>
        <taxon>Bacillota</taxon>
        <taxon>Bacilli</taxon>
        <taxon>Bacillales</taxon>
        <taxon>Bacillaceae</taxon>
        <taxon>Oceanobacillus</taxon>
    </lineage>
</organism>
<keyword evidence="3" id="KW-0479">Metal-binding</keyword>
<dbReference type="Pfam" id="PF08450">
    <property type="entry name" value="SGL"/>
    <property type="match status" value="1"/>
</dbReference>
<evidence type="ECO:0000256" key="2">
    <source>
        <dbReference type="PIRSR" id="PIRSR605511-1"/>
    </source>
</evidence>
<dbReference type="PRINTS" id="PR01790">
    <property type="entry name" value="SMP30FAMILY"/>
</dbReference>
<dbReference type="Gene3D" id="2.120.10.30">
    <property type="entry name" value="TolB, C-terminal domain"/>
    <property type="match status" value="1"/>
</dbReference>
<dbReference type="KEGG" id="oih:OB0934"/>
<dbReference type="eggNOG" id="COG3386">
    <property type="taxonomic scope" value="Bacteria"/>
</dbReference>
<dbReference type="InterPro" id="IPR013658">
    <property type="entry name" value="SGL"/>
</dbReference>
<comment type="similarity">
    <text evidence="1">Belongs to the SMP-30/CGR1 family.</text>
</comment>
<comment type="cofactor">
    <cofactor evidence="3">
        <name>Zn(2+)</name>
        <dbReference type="ChEBI" id="CHEBI:29105"/>
    </cofactor>
    <text evidence="3">Binds 1 divalent metal cation per subunit.</text>
</comment>
<dbReference type="InterPro" id="IPR005511">
    <property type="entry name" value="SMP-30"/>
</dbReference>
<dbReference type="AlphaFoldDB" id="Q8CV23"/>
<reference evidence="5 6" key="1">
    <citation type="journal article" date="2001" name="FEMS Microbiol. Lett.">
        <title>Oceanobacillus iheyensis gen. nov., sp. nov., a deep-sea extremely halotolerant and alkaliphilic species isolated from a depth of 1050 m on the Iheya Ridge.</title>
        <authorList>
            <person name="Lu J."/>
            <person name="Nogi Y."/>
            <person name="Takami H."/>
        </authorList>
    </citation>
    <scope>NUCLEOTIDE SEQUENCE [LARGE SCALE GENOMIC DNA]</scope>
    <source>
        <strain evidence="6">DSM 14371 / CIP 107618 / JCM 11309 / KCTC 3954 / HTE831</strain>
    </source>
</reference>
<dbReference type="STRING" id="221109.gene:10733172"/>
<dbReference type="EMBL" id="BA000028">
    <property type="protein sequence ID" value="BAC12890.1"/>
    <property type="molecule type" value="Genomic_DNA"/>
</dbReference>
<dbReference type="PANTHER" id="PTHR10907">
    <property type="entry name" value="REGUCALCIN"/>
    <property type="match status" value="1"/>
</dbReference>
<dbReference type="PROSITE" id="PS51257">
    <property type="entry name" value="PROKAR_LIPOPROTEIN"/>
    <property type="match status" value="1"/>
</dbReference>
<dbReference type="SUPFAM" id="SSF63829">
    <property type="entry name" value="Calcium-dependent phosphotriesterase"/>
    <property type="match status" value="1"/>
</dbReference>
<reference evidence="5 6" key="2">
    <citation type="journal article" date="2002" name="Nucleic Acids Res.">
        <title>Genome sequence of Oceanobacillus iheyensis isolated from the Iheya Ridge and its unexpected adaptive capabilities to extreme environments.</title>
        <authorList>
            <person name="Takami H."/>
            <person name="Takaki Y."/>
            <person name="Uchiyama I."/>
        </authorList>
    </citation>
    <scope>NUCLEOTIDE SEQUENCE [LARGE SCALE GENOMIC DNA]</scope>
    <source>
        <strain evidence="6">DSM 14371 / CIP 107618 / JCM 11309 / KCTC 3954 / HTE831</strain>
    </source>
</reference>
<evidence type="ECO:0000313" key="6">
    <source>
        <dbReference type="Proteomes" id="UP000000822"/>
    </source>
</evidence>
<proteinExistence type="inferred from homology"/>
<evidence type="ECO:0000256" key="1">
    <source>
        <dbReference type="ARBA" id="ARBA00008853"/>
    </source>
</evidence>
<dbReference type="HOGENOM" id="CLU_1747758_0_0_9"/>
<evidence type="ECO:0000313" key="5">
    <source>
        <dbReference type="EMBL" id="BAC12890.1"/>
    </source>
</evidence>
<protein>
    <submittedName>
        <fullName evidence="5">Hypothetical conserved protein</fullName>
    </submittedName>
</protein>
<sequence>MRNIFSNQGVCPLGPIALAACLQVDATCYNAVTKETTELKEGRVVIDLKDIEGSPDGMTIDVNDRLWVALWGGSRVICVDPRLGKIVESITLPVSNVTSCTFGGPKMRTLYITTASEGIGNDKFKLEPLAGSLFSCQVGVQGLASIPYV</sequence>
<dbReference type="GO" id="GO:0005509">
    <property type="term" value="F:calcium ion binding"/>
    <property type="evidence" value="ECO:0007669"/>
    <property type="project" value="TreeGrafter"/>
</dbReference>
<dbReference type="GO" id="GO:0004341">
    <property type="term" value="F:gluconolactonase activity"/>
    <property type="evidence" value="ECO:0007669"/>
    <property type="project" value="TreeGrafter"/>
</dbReference>
<accession>Q8CV23</accession>